<evidence type="ECO:0000256" key="5">
    <source>
        <dbReference type="ARBA" id="ARBA00023136"/>
    </source>
</evidence>
<evidence type="ECO:0000256" key="3">
    <source>
        <dbReference type="ARBA" id="ARBA00022692"/>
    </source>
</evidence>
<dbReference type="InterPro" id="IPR042416">
    <property type="entry name" value="OSTC"/>
</dbReference>
<evidence type="ECO:0000256" key="1">
    <source>
        <dbReference type="ARBA" id="ARBA00004141"/>
    </source>
</evidence>
<dbReference type="Proteomes" id="UP000677054">
    <property type="component" value="Unassembled WGS sequence"/>
</dbReference>
<evidence type="ECO:0000256" key="2">
    <source>
        <dbReference type="ARBA" id="ARBA00009376"/>
    </source>
</evidence>
<dbReference type="PANTHER" id="PTHR13160:SF4">
    <property type="entry name" value="OLIGOSACCHARYLTRANSFERASE COMPLEX SUBUNIT OSTC"/>
    <property type="match status" value="1"/>
</dbReference>
<dbReference type="OrthoDB" id="10256333at2759"/>
<organism evidence="7">
    <name type="scientific">Darwinula stevensoni</name>
    <dbReference type="NCBI Taxonomy" id="69355"/>
    <lineage>
        <taxon>Eukaryota</taxon>
        <taxon>Metazoa</taxon>
        <taxon>Ecdysozoa</taxon>
        <taxon>Arthropoda</taxon>
        <taxon>Crustacea</taxon>
        <taxon>Oligostraca</taxon>
        <taxon>Ostracoda</taxon>
        <taxon>Podocopa</taxon>
        <taxon>Podocopida</taxon>
        <taxon>Darwinulocopina</taxon>
        <taxon>Darwinuloidea</taxon>
        <taxon>Darwinulidae</taxon>
        <taxon>Darwinula</taxon>
    </lineage>
</organism>
<dbReference type="PANTHER" id="PTHR13160">
    <property type="entry name" value="OLIGOSACCHARYLTRANSFERASE COMPLEX SUBUNIT OSTC"/>
    <property type="match status" value="1"/>
</dbReference>
<dbReference type="GO" id="GO:0008250">
    <property type="term" value="C:oligosaccharyltransferase complex"/>
    <property type="evidence" value="ECO:0007669"/>
    <property type="project" value="UniProtKB-UniRule"/>
</dbReference>
<feature type="transmembrane region" description="Helical" evidence="6">
    <location>
        <begin position="31"/>
        <end position="51"/>
    </location>
</feature>
<evidence type="ECO:0000313" key="8">
    <source>
        <dbReference type="Proteomes" id="UP000677054"/>
    </source>
</evidence>
<reference evidence="7" key="1">
    <citation type="submission" date="2020-11" db="EMBL/GenBank/DDBJ databases">
        <authorList>
            <person name="Tran Van P."/>
        </authorList>
    </citation>
    <scope>NUCLEOTIDE SEQUENCE</scope>
</reference>
<feature type="transmembrane region" description="Helical" evidence="6">
    <location>
        <begin position="117"/>
        <end position="140"/>
    </location>
</feature>
<feature type="transmembrane region" description="Helical" evidence="6">
    <location>
        <begin position="84"/>
        <end position="105"/>
    </location>
</feature>
<proteinExistence type="inferred from homology"/>
<dbReference type="InterPro" id="IPR021149">
    <property type="entry name" value="OligosaccharylTrfase_OST3/OST6"/>
</dbReference>
<name>A0A7R8WYE7_9CRUS</name>
<gene>
    <name evidence="7" type="ORF">DSTB1V02_LOCUS522</name>
</gene>
<dbReference type="EMBL" id="LR899553">
    <property type="protein sequence ID" value="CAD7240501.1"/>
    <property type="molecule type" value="Genomic_DNA"/>
</dbReference>
<keyword evidence="8" id="KW-1185">Reference proteome</keyword>
<sequence length="151" mass="17005">MLESLYRLPFSVLKVPNLKLKRPLWVKAPSAMTVFALVLLAYFLVTAGVIYDVIVEPPSIGSITDEFGHSKPVAFMPYRINGQYIMEGLASSFMFTLGGLGFIILDKTHAPSTPKLNRILLVFLGFFLVLVSFIACWVFLRIKMPGYLTYY</sequence>
<accession>A0A7R8WYE7</accession>
<keyword evidence="4 6" id="KW-1133">Transmembrane helix</keyword>
<keyword evidence="3 6" id="KW-0812">Transmembrane</keyword>
<dbReference type="AlphaFoldDB" id="A0A7R8WYE7"/>
<dbReference type="EMBL" id="CAJPEV010000036">
    <property type="protein sequence ID" value="CAG0879272.1"/>
    <property type="molecule type" value="Genomic_DNA"/>
</dbReference>
<protein>
    <recommendedName>
        <fullName evidence="6">Oligosaccharyltransferase complex subunit</fullName>
    </recommendedName>
</protein>
<comment type="function">
    <text evidence="6">Specific component of the STT3A-containing form of the oligosaccharyl transferase (OST) complex that catalyzes the initial transfer of a defined glycan (Glc(3)Man(9)GlcNAc(2) in eukaryotes) from the lipid carrier dolichol-pyrophosphate to an asparagine residue within an Asn-X-Ser/Thr consensus motif in nascent polypeptide chains, the first step in protein N-glycosylation. N-glycosylation occurs cotranslationally and the complex associates with the Sec61 complex at the channel-forming translocon complex that mediates protein translocation across the endoplasmic reticulum (ER). All subunits are required for a maximal enzyme activity.</text>
</comment>
<evidence type="ECO:0000256" key="4">
    <source>
        <dbReference type="ARBA" id="ARBA00022989"/>
    </source>
</evidence>
<comment type="similarity">
    <text evidence="2 6">Belongs to the OSTC family.</text>
</comment>
<evidence type="ECO:0000256" key="6">
    <source>
        <dbReference type="RuleBase" id="RU366060"/>
    </source>
</evidence>
<dbReference type="Pfam" id="PF04756">
    <property type="entry name" value="OST3_OST6"/>
    <property type="match status" value="1"/>
</dbReference>
<keyword evidence="5 6" id="KW-0472">Membrane</keyword>
<evidence type="ECO:0000313" key="7">
    <source>
        <dbReference type="EMBL" id="CAD7240501.1"/>
    </source>
</evidence>
<comment type="subcellular location">
    <subcellularLocation>
        <location evidence="1 6">Membrane</location>
        <topology evidence="1 6">Multi-pass membrane protein</topology>
    </subcellularLocation>
</comment>
<comment type="subunit">
    <text evidence="6">Component of the oligosaccharyltransferase (OST) complex.</text>
</comment>